<dbReference type="AlphaFoldDB" id="A0A1W1YMJ5"/>
<evidence type="ECO:0000259" key="2">
    <source>
        <dbReference type="Pfam" id="PF04773"/>
    </source>
</evidence>
<dbReference type="InterPro" id="IPR032508">
    <property type="entry name" value="FecR_C"/>
</dbReference>
<evidence type="ECO:0000313" key="5">
    <source>
        <dbReference type="Proteomes" id="UP000192756"/>
    </source>
</evidence>
<dbReference type="OrthoDB" id="744058at2"/>
<feature type="transmembrane region" description="Helical" evidence="1">
    <location>
        <begin position="75"/>
        <end position="97"/>
    </location>
</feature>
<dbReference type="STRING" id="151894.SAMN04488524_0039"/>
<dbReference type="Pfam" id="PF16344">
    <property type="entry name" value="FecR_C"/>
    <property type="match status" value="1"/>
</dbReference>
<keyword evidence="5" id="KW-1185">Reference proteome</keyword>
<dbReference type="Gene3D" id="2.60.120.1440">
    <property type="match status" value="1"/>
</dbReference>
<keyword evidence="1" id="KW-0472">Membrane</keyword>
<dbReference type="InterPro" id="IPR012373">
    <property type="entry name" value="Ferrdict_sens_TM"/>
</dbReference>
<dbReference type="GO" id="GO:0016989">
    <property type="term" value="F:sigma factor antagonist activity"/>
    <property type="evidence" value="ECO:0007669"/>
    <property type="project" value="TreeGrafter"/>
</dbReference>
<keyword evidence="1" id="KW-1133">Transmembrane helix</keyword>
<evidence type="ECO:0000313" key="4">
    <source>
        <dbReference type="EMBL" id="SMC37407.1"/>
    </source>
</evidence>
<feature type="domain" description="FecR protein" evidence="2">
    <location>
        <begin position="161"/>
        <end position="257"/>
    </location>
</feature>
<dbReference type="Gene3D" id="3.55.50.30">
    <property type="match status" value="1"/>
</dbReference>
<dbReference type="PANTHER" id="PTHR30273">
    <property type="entry name" value="PERIPLASMIC SIGNAL SENSOR AND SIGMA FACTOR ACTIVATOR FECR-RELATED"/>
    <property type="match status" value="1"/>
</dbReference>
<dbReference type="Pfam" id="PF04773">
    <property type="entry name" value="FecR"/>
    <property type="match status" value="1"/>
</dbReference>
<dbReference type="EMBL" id="FWXT01000001">
    <property type="protein sequence ID" value="SMC37407.1"/>
    <property type="molecule type" value="Genomic_DNA"/>
</dbReference>
<dbReference type="InterPro" id="IPR006860">
    <property type="entry name" value="FecR"/>
</dbReference>
<gene>
    <name evidence="4" type="ORF">SAMN04488524_0039</name>
</gene>
<protein>
    <submittedName>
        <fullName evidence="4">FecR family protein</fullName>
    </submittedName>
</protein>
<feature type="domain" description="Protein FecR C-terminal" evidence="3">
    <location>
        <begin position="330"/>
        <end position="398"/>
    </location>
</feature>
<proteinExistence type="predicted"/>
<accession>A0A1W1YMJ5</accession>
<dbReference type="Proteomes" id="UP000192756">
    <property type="component" value="Unassembled WGS sequence"/>
</dbReference>
<reference evidence="5" key="1">
    <citation type="submission" date="2017-04" db="EMBL/GenBank/DDBJ databases">
        <authorList>
            <person name="Varghese N."/>
            <person name="Submissions S."/>
        </authorList>
    </citation>
    <scope>NUCLEOTIDE SEQUENCE [LARGE SCALE GENOMIC DNA]</scope>
    <source>
        <strain evidence="5">DSM 12126</strain>
    </source>
</reference>
<evidence type="ECO:0000256" key="1">
    <source>
        <dbReference type="SAM" id="Phobius"/>
    </source>
</evidence>
<sequence length="400" mass="44022">MRREGVDSYPVYDNGVIIGKISYDELMAFLEYKEGMGAMQAHKQHFDLNSALAAIRDMRVDEYKVAKKKDMTHKLIAGFSSVAAVAAILLGLSWFFLKPAPASDNNNIVEAVTDRITLTLGNGKNISLDEGKTGVVFASNQLKYDDGSKVEADYEGKQLVTLNTPKGGLYQVVLPDGTRAWLNAASHLKFPSTFAGAMKRRVELTGEAYFEVAKDKKHPFIVASKGQEIEVLGTHFNVTAYGNDGNIKTTLLEGSVRVTPFLKVDKRTAGTDPATIDPLWALETRVDEGYIQAGEAVVLKPNQQAVLTGKNIDVKAVEAEDAIAWRQGEYIFRNMPLESVMQVIARWYDVDVIYQNKTVGDALLGGSVLKSENVSDVLKTLELTANVHFKIEGRRITVTQ</sequence>
<organism evidence="4 5">
    <name type="scientific">Pedobacter africanus</name>
    <dbReference type="NCBI Taxonomy" id="151894"/>
    <lineage>
        <taxon>Bacteria</taxon>
        <taxon>Pseudomonadati</taxon>
        <taxon>Bacteroidota</taxon>
        <taxon>Sphingobacteriia</taxon>
        <taxon>Sphingobacteriales</taxon>
        <taxon>Sphingobacteriaceae</taxon>
        <taxon>Pedobacter</taxon>
    </lineage>
</organism>
<evidence type="ECO:0000259" key="3">
    <source>
        <dbReference type="Pfam" id="PF16344"/>
    </source>
</evidence>
<dbReference type="PANTHER" id="PTHR30273:SF2">
    <property type="entry name" value="PROTEIN FECR"/>
    <property type="match status" value="1"/>
</dbReference>
<keyword evidence="1" id="KW-0812">Transmembrane</keyword>
<name>A0A1W1YMJ5_9SPHI</name>